<reference evidence="4" key="1">
    <citation type="submission" date="2015-09" db="EMBL/GenBank/DDBJ databases">
        <authorList>
            <consortium name="Pathogen Informatics"/>
        </authorList>
    </citation>
    <scope>NUCLEOTIDE SEQUENCE [LARGE SCALE GENOMIC DNA]</scope>
    <source>
        <strain evidence="4">Lake Konstanz</strain>
    </source>
</reference>
<feature type="compositionally biased region" description="Low complexity" evidence="2">
    <location>
        <begin position="1364"/>
        <end position="1373"/>
    </location>
</feature>
<feature type="coiled-coil region" evidence="1">
    <location>
        <begin position="326"/>
        <end position="371"/>
    </location>
</feature>
<evidence type="ECO:0000313" key="3">
    <source>
        <dbReference type="EMBL" id="CUG86123.1"/>
    </source>
</evidence>
<feature type="compositionally biased region" description="Polar residues" evidence="2">
    <location>
        <begin position="1181"/>
        <end position="1191"/>
    </location>
</feature>
<accession>A0A0S4J415</accession>
<dbReference type="Proteomes" id="UP000051952">
    <property type="component" value="Unassembled WGS sequence"/>
</dbReference>
<sequence length="1570" mass="168739">MYRLISSLLSSEKRKVDRVARMSSSTSAAASSGGGVAKKRALLLEALGSGTKSSTATDVPWPESLYDRVMRTRIEVADVFDRASLELPETSASTPAATNRTLLRLVEADITRCIQRLADALPRSLYQETISSSMRSEYEGQQKALSAQQHQISQQQQQLYNAKRIHQHAAAAMTGESSLGDGLASPTAGATSVLSSPSRSNVASRGGTSRARPASAGPLSNGGGAAADETFAEAQMRHLYSQLHGARSQLQQETQRVEALKAFCIRKDAAVDYIRETLLQEVVTLKEQLRRQDHDPNFISEFVTLFDCWKVLQGDDPSGGTSGNSGEAVRQAKKELQAEAARIQHQFQMSLRKKEDEVADLQRQLQLAQSSSSTLDKKKSQKGKKDSDFHEQFLQLTTDMAKKDVCIADMTEELKQLQTEVAIAQQLARSTRDQLNRSALDIEEAVAVRDAEILSKTELIASLEFENAQLRSAMTEETLMETKLGLSQANDAMTLVTQKLGAMELEREQLLADNRKLHASIEARDADIVRLSQLSQMDSDDKTRVLLQQITTLQTAVASEHALVEVAQQKLQTLETELDKVSSNYETAKFEHTKLRSALRKGMDGANNNNSPQAAVMSNAGDSVGEAPLQTPETLDALDDAGEGDDVKAIPHQSNVSAAGNMHSEAASEALERRLAKEIEMRRRIKAENDALNEELVAVKSELRSLLSERDMAEKSLSASNSVRSPRKVENGSKSPRRRSGSTTKKPTRGDDNDEGDLHQLLGEKTQTILQLEAEVERLRKKMTDDAASQLLHRPAATFAFHVAPDANTQHSSDIPTSDIPNIFIEAAKEPSGSSKSHGGKAETANRKKFQSDDHSQPTAPLVNRTDAGRKPPPPKGPSSKTTSPAPQVAPPARSHQRGGSLHTDGEDATSVYQPDVEVSPFTATLANFQEMDMMDVGHGWRDPTTISAGGGDIDVSFADGRGTSPPPLSDADDVYHRALQGGSGHGHRATSHSGTVHTLEQCLRMTTAVEPRIAVLEASLMDKDLELRRVVLLSATQEEELTALRARVAEQQEQIQHWHKVANAPLSLPSFAPPIMTASRGVSPMTSEFDAHLQQTFQPGAFASQLAGARSTASSPEGLKSPVVVDPPSRIASPVSIITVSVASATQTELTMLGMNTLLEMTNAAPTALHASNKGAPPLSSATPSRQGSAAHQRPSARSAEYRTAHVAAADHTDNDSDGDDPPAQGGGGAVQRVFSAHRRAVHTAGSSVSVVQKSSRVTTETQFYLTGDGVQGNGISADQMLRMITAVTTVDFFFRAVHTAGSSVSVVQKSSRVTTETQFYLTGDGVQGNGVSADSDAEDDTGGDYRNSSLPSGRVLRVRPQGSANNNSNRGGSVGEKLTSAVAVAKGLSDRNKSSMSRRAASEEHVNDRSATTTGGLDDLVARPSSSLLRKQPPSILQQVHRPLAPAVLAGPSEGIQTLAKTQLSQHAMRMAATPVPSTTIVNTQHVSNAASDDSLVLRGSTKPPPDHQHSAPPQQQALPTTVDHRDHVAQVVHGGGHEEGAIRGVKGKIKQNVNVERFMSKVLTVRH</sequence>
<name>A0A0S4J415_BODSA</name>
<feature type="region of interest" description="Disordered" evidence="2">
    <location>
        <begin position="829"/>
        <end position="916"/>
    </location>
</feature>
<keyword evidence="4" id="KW-1185">Reference proteome</keyword>
<feature type="region of interest" description="Disordered" evidence="2">
    <location>
        <begin position="603"/>
        <end position="629"/>
    </location>
</feature>
<feature type="compositionally biased region" description="Low complexity" evidence="2">
    <location>
        <begin position="878"/>
        <end position="887"/>
    </location>
</feature>
<protein>
    <submittedName>
        <fullName evidence="3">Uncharacterized protein</fullName>
    </submittedName>
</protein>
<feature type="compositionally biased region" description="Polar residues" evidence="2">
    <location>
        <begin position="188"/>
        <end position="207"/>
    </location>
</feature>
<evidence type="ECO:0000256" key="2">
    <source>
        <dbReference type="SAM" id="MobiDB-lite"/>
    </source>
</evidence>
<dbReference type="EMBL" id="CYKH01001247">
    <property type="protein sequence ID" value="CUG86123.1"/>
    <property type="molecule type" value="Genomic_DNA"/>
</dbReference>
<feature type="coiled-coil region" evidence="1">
    <location>
        <begin position="557"/>
        <end position="591"/>
    </location>
</feature>
<feature type="region of interest" description="Disordered" evidence="2">
    <location>
        <begin position="1170"/>
        <end position="1231"/>
    </location>
</feature>
<feature type="coiled-coil region" evidence="1">
    <location>
        <begin position="668"/>
        <end position="709"/>
    </location>
</feature>
<feature type="region of interest" description="Disordered" evidence="2">
    <location>
        <begin position="1326"/>
        <end position="1422"/>
    </location>
</feature>
<feature type="compositionally biased region" description="Basic and acidic residues" evidence="2">
    <location>
        <begin position="840"/>
        <end position="856"/>
    </location>
</feature>
<evidence type="ECO:0000313" key="4">
    <source>
        <dbReference type="Proteomes" id="UP000051952"/>
    </source>
</evidence>
<feature type="coiled-coil region" evidence="1">
    <location>
        <begin position="407"/>
        <end position="434"/>
    </location>
</feature>
<keyword evidence="1" id="KW-0175">Coiled coil</keyword>
<proteinExistence type="predicted"/>
<evidence type="ECO:0000256" key="1">
    <source>
        <dbReference type="SAM" id="Coils"/>
    </source>
</evidence>
<feature type="compositionally biased region" description="Basic and acidic residues" evidence="2">
    <location>
        <begin position="1201"/>
        <end position="1216"/>
    </location>
</feature>
<organism evidence="3 4">
    <name type="scientific">Bodo saltans</name>
    <name type="common">Flagellated protozoan</name>
    <dbReference type="NCBI Taxonomy" id="75058"/>
    <lineage>
        <taxon>Eukaryota</taxon>
        <taxon>Discoba</taxon>
        <taxon>Euglenozoa</taxon>
        <taxon>Kinetoplastea</taxon>
        <taxon>Metakinetoplastina</taxon>
        <taxon>Eubodonida</taxon>
        <taxon>Bodonidae</taxon>
        <taxon>Bodo</taxon>
    </lineage>
</organism>
<gene>
    <name evidence="3" type="ORF">BSAL_91655</name>
</gene>
<feature type="region of interest" description="Disordered" evidence="2">
    <location>
        <begin position="714"/>
        <end position="766"/>
    </location>
</feature>
<feature type="region of interest" description="Disordered" evidence="2">
    <location>
        <begin position="171"/>
        <end position="226"/>
    </location>
</feature>
<feature type="region of interest" description="Disordered" evidence="2">
    <location>
        <begin position="1491"/>
        <end position="1523"/>
    </location>
</feature>